<gene>
    <name evidence="7" type="ORF">FSW04_12060</name>
</gene>
<feature type="transmembrane region" description="Helical" evidence="6">
    <location>
        <begin position="34"/>
        <end position="56"/>
    </location>
</feature>
<feature type="transmembrane region" description="Helical" evidence="6">
    <location>
        <begin position="125"/>
        <end position="142"/>
    </location>
</feature>
<evidence type="ECO:0000256" key="3">
    <source>
        <dbReference type="ARBA" id="ARBA00022692"/>
    </source>
</evidence>
<dbReference type="InterPro" id="IPR051633">
    <property type="entry name" value="AceTr"/>
</dbReference>
<dbReference type="KEGG" id="bsol:FSW04_12060"/>
<keyword evidence="4 6" id="KW-1133">Transmembrane helix</keyword>
<dbReference type="AlphaFoldDB" id="A0A5B8UCL0"/>
<sequence length="224" mass="23656">MASIGTPSERAAAATGRGVKFQEAGPGRFISDPAALGLAGFALSTMTLSFINAGILPQADAPVVLGLALAYGGVVQLLAGMWAFVKNDTFAAVALSSYGAFWISFYFLQHTFIQQIPAGDRSGALALYLLCWGVFSLYMWIASFRVSIAINAVFITLWPAYVLLGLGKAIDSTPLFHIGGIFGIATAAAAWYASAAIVLNKTFVRDLLPLGELRSAQQDLATRP</sequence>
<accession>A0A5B8UCL0</accession>
<dbReference type="PANTHER" id="PTHR31123:SF1">
    <property type="entry name" value="ACCUMULATION OF DYADS PROTEIN 2-RELATED"/>
    <property type="match status" value="1"/>
</dbReference>
<comment type="subcellular location">
    <subcellularLocation>
        <location evidence="1">Membrane</location>
        <topology evidence="1">Multi-pass membrane protein</topology>
    </subcellularLocation>
</comment>
<dbReference type="Pfam" id="PF01184">
    <property type="entry name" value="Gpr1_Fun34_YaaH"/>
    <property type="match status" value="1"/>
</dbReference>
<feature type="transmembrane region" description="Helical" evidence="6">
    <location>
        <begin position="148"/>
        <end position="166"/>
    </location>
</feature>
<dbReference type="Proteomes" id="UP000321805">
    <property type="component" value="Chromosome"/>
</dbReference>
<proteinExistence type="inferred from homology"/>
<evidence type="ECO:0000256" key="2">
    <source>
        <dbReference type="ARBA" id="ARBA00005587"/>
    </source>
</evidence>
<dbReference type="EMBL" id="CP042430">
    <property type="protein sequence ID" value="QEC50747.1"/>
    <property type="molecule type" value="Genomic_DNA"/>
</dbReference>
<feature type="transmembrane region" description="Helical" evidence="6">
    <location>
        <begin position="63"/>
        <end position="84"/>
    </location>
</feature>
<protein>
    <submittedName>
        <fullName evidence="7">Uncharacterized protein</fullName>
    </submittedName>
</protein>
<dbReference type="GO" id="GO:0015123">
    <property type="term" value="F:acetate transmembrane transporter activity"/>
    <property type="evidence" value="ECO:0007669"/>
    <property type="project" value="TreeGrafter"/>
</dbReference>
<dbReference type="InterPro" id="IPR000791">
    <property type="entry name" value="Gpr1/Fun34/SatP-like"/>
</dbReference>
<dbReference type="OrthoDB" id="9787939at2"/>
<feature type="transmembrane region" description="Helical" evidence="6">
    <location>
        <begin position="178"/>
        <end position="199"/>
    </location>
</feature>
<evidence type="ECO:0000256" key="4">
    <source>
        <dbReference type="ARBA" id="ARBA00022989"/>
    </source>
</evidence>
<reference evidence="7 8" key="1">
    <citation type="journal article" date="2018" name="J. Microbiol.">
        <title>Baekduia soli gen. nov., sp. nov., a novel bacterium isolated from the soil of Baekdu Mountain and proposal of a novel family name, Baekduiaceae fam. nov.</title>
        <authorList>
            <person name="An D.S."/>
            <person name="Siddiqi M.Z."/>
            <person name="Kim K.H."/>
            <person name="Yu H.S."/>
            <person name="Im W.T."/>
        </authorList>
    </citation>
    <scope>NUCLEOTIDE SEQUENCE [LARGE SCALE GENOMIC DNA]</scope>
    <source>
        <strain evidence="7 8">BR7-21</strain>
    </source>
</reference>
<evidence type="ECO:0000256" key="6">
    <source>
        <dbReference type="SAM" id="Phobius"/>
    </source>
</evidence>
<keyword evidence="8" id="KW-1185">Reference proteome</keyword>
<keyword evidence="5 6" id="KW-0472">Membrane</keyword>
<dbReference type="GO" id="GO:0005886">
    <property type="term" value="C:plasma membrane"/>
    <property type="evidence" value="ECO:0007669"/>
    <property type="project" value="TreeGrafter"/>
</dbReference>
<comment type="similarity">
    <text evidence="2">Belongs to the acetate uptake transporter (AceTr) (TC 2.A.96) family.</text>
</comment>
<keyword evidence="3 6" id="KW-0812">Transmembrane</keyword>
<feature type="transmembrane region" description="Helical" evidence="6">
    <location>
        <begin position="90"/>
        <end position="113"/>
    </location>
</feature>
<dbReference type="NCBIfam" id="NF038013">
    <property type="entry name" value="AceTr_1"/>
    <property type="match status" value="1"/>
</dbReference>
<name>A0A5B8UCL0_9ACTN</name>
<evidence type="ECO:0000313" key="7">
    <source>
        <dbReference type="EMBL" id="QEC50747.1"/>
    </source>
</evidence>
<evidence type="ECO:0000313" key="8">
    <source>
        <dbReference type="Proteomes" id="UP000321805"/>
    </source>
</evidence>
<organism evidence="7 8">
    <name type="scientific">Baekduia soli</name>
    <dbReference type="NCBI Taxonomy" id="496014"/>
    <lineage>
        <taxon>Bacteria</taxon>
        <taxon>Bacillati</taxon>
        <taxon>Actinomycetota</taxon>
        <taxon>Thermoleophilia</taxon>
        <taxon>Solirubrobacterales</taxon>
        <taxon>Baekduiaceae</taxon>
        <taxon>Baekduia</taxon>
    </lineage>
</organism>
<evidence type="ECO:0000256" key="1">
    <source>
        <dbReference type="ARBA" id="ARBA00004141"/>
    </source>
</evidence>
<dbReference type="PANTHER" id="PTHR31123">
    <property type="entry name" value="ACCUMULATION OF DYADS PROTEIN 2-RELATED"/>
    <property type="match status" value="1"/>
</dbReference>
<evidence type="ECO:0000256" key="5">
    <source>
        <dbReference type="ARBA" id="ARBA00023136"/>
    </source>
</evidence>